<proteinExistence type="predicted"/>
<dbReference type="EMBL" id="JACJTE010000042">
    <property type="protein sequence ID" value="MBD2564099.1"/>
    <property type="molecule type" value="Genomic_DNA"/>
</dbReference>
<evidence type="ECO:0000313" key="2">
    <source>
        <dbReference type="EMBL" id="MBD2564099.1"/>
    </source>
</evidence>
<reference evidence="2 3" key="1">
    <citation type="journal article" date="2020" name="ISME J.">
        <title>Comparative genomics reveals insights into cyanobacterial evolution and habitat adaptation.</title>
        <authorList>
            <person name="Chen M.Y."/>
            <person name="Teng W.K."/>
            <person name="Zhao L."/>
            <person name="Hu C.X."/>
            <person name="Zhou Y.K."/>
            <person name="Han B.P."/>
            <person name="Song L.R."/>
            <person name="Shu W.S."/>
        </authorList>
    </citation>
    <scope>NUCLEOTIDE SEQUENCE [LARGE SCALE GENOMIC DNA]</scope>
    <source>
        <strain evidence="2 3">FACHB-391</strain>
    </source>
</reference>
<protein>
    <submittedName>
        <fullName evidence="2">Uncharacterized protein</fullName>
    </submittedName>
</protein>
<sequence>MDTNPYKFYSDANFSLTPGISYAWLRSLAALSIAITKTFFLHIGIGFEQFSFTLCYFLEVFGT</sequence>
<name>A0ABR8F4V8_NOSLI</name>
<dbReference type="Proteomes" id="UP000604661">
    <property type="component" value="Unassembled WGS sequence"/>
</dbReference>
<dbReference type="RefSeq" id="WP_158680627.1">
    <property type="nucleotide sequence ID" value="NZ_JACJTE010000042.1"/>
</dbReference>
<comment type="caution">
    <text evidence="2">The sequence shown here is derived from an EMBL/GenBank/DDBJ whole genome shotgun (WGS) entry which is preliminary data.</text>
</comment>
<keyword evidence="3" id="KW-1185">Reference proteome</keyword>
<organism evidence="2 3">
    <name type="scientific">Nostoc linckia FACHB-391</name>
    <dbReference type="NCBI Taxonomy" id="2692906"/>
    <lineage>
        <taxon>Bacteria</taxon>
        <taxon>Bacillati</taxon>
        <taxon>Cyanobacteriota</taxon>
        <taxon>Cyanophyceae</taxon>
        <taxon>Nostocales</taxon>
        <taxon>Nostocaceae</taxon>
        <taxon>Nostoc</taxon>
    </lineage>
</organism>
<keyword evidence="1" id="KW-0472">Membrane</keyword>
<evidence type="ECO:0000256" key="1">
    <source>
        <dbReference type="SAM" id="Phobius"/>
    </source>
</evidence>
<keyword evidence="1" id="KW-0812">Transmembrane</keyword>
<evidence type="ECO:0000313" key="3">
    <source>
        <dbReference type="Proteomes" id="UP000604661"/>
    </source>
</evidence>
<accession>A0ABR8F4V8</accession>
<feature type="transmembrane region" description="Helical" evidence="1">
    <location>
        <begin position="20"/>
        <end position="40"/>
    </location>
</feature>
<gene>
    <name evidence="2" type="ORF">H6G95_26550</name>
</gene>
<keyword evidence="1" id="KW-1133">Transmembrane helix</keyword>